<organism evidence="10 11">
    <name type="scientific">Flavobacterium zepuense</name>
    <dbReference type="NCBI Taxonomy" id="2593302"/>
    <lineage>
        <taxon>Bacteria</taxon>
        <taxon>Pseudomonadati</taxon>
        <taxon>Bacteroidota</taxon>
        <taxon>Flavobacteriia</taxon>
        <taxon>Flavobacteriales</taxon>
        <taxon>Flavobacteriaceae</taxon>
        <taxon>Flavobacterium</taxon>
    </lineage>
</organism>
<dbReference type="Pfam" id="PF01915">
    <property type="entry name" value="Glyco_hydro_3_C"/>
    <property type="match status" value="1"/>
</dbReference>
<sequence>MKYTLPKYILAACLAVAMGCSATKQNNVAVKSTQLPLDRKVDSVLALMTLEEKVGQMNQYNGFWEVTGPVPKEGAAALKYEHLKKGWVGSMLNVKGVKDVKALQKIAVEETRLGIPVIFGFDVIHGFKTISPIPLAEAASWDLEAIERSAQIAAAEAAASGLNWTFSPMVDVSRDARWGRVMEGAGEDTYLNSRIAEARVKGFQGNLGEFSVAACVKHFAGYSFAEAGKDYNTVEVSNNTLHNIILPPFKAASDAGALTFMNSFNELEGIPATGNAFLQRQLLKGEWGFKGFVVSDWGSMGEMIPHGYAKDMKEAAMYAANAGSDMDMESYGYVEHLAALVREGKVSQDKVDDAVRRILRVKFMLGLFDDPYKYCNEAREKQTIGKKEFHDGVLDVAKKSIVLLKNEKNLLPLKKTGQKIAVIGALADDKTSPLGSWRIAADDGTAVTVLEGLKKYPGNAITYSKGADVALGKVVFGSETKINMTDKSGFSEAVNAAKSADVVIMVLGEHGLQTGEGRSRSDLNLPGVQQELLETVYKANPNIVLVLNNGRPLTIPWAAQNIPAIVEAWQLGTQSGNAIAQVLYGDYNPSGKLPMSFPRNVGQEPLYYNHKSTGRPGNGQPTESVFWSHYIDVQDGALYPFGYGLSYSKFEYSNLKVSSNSFGKGGKVSVSVDVTNSSKVDGKEVVQLYLRDLIGSVTRPVRELKDFELTEIKAGQTKTITFAINEKTIEFYTANNKWEAEPGDFKVYVGGNSSATLEASFGYTN</sequence>
<dbReference type="PROSITE" id="PS00775">
    <property type="entry name" value="GLYCOSYL_HYDROL_F3"/>
    <property type="match status" value="1"/>
</dbReference>
<dbReference type="SUPFAM" id="SSF52279">
    <property type="entry name" value="Beta-D-glucan exohydrolase, C-terminal domain"/>
    <property type="match status" value="1"/>
</dbReference>
<protein>
    <recommendedName>
        <fullName evidence="3">beta-glucosidase</fullName>
        <ecNumber evidence="3">3.2.1.21</ecNumber>
    </recommendedName>
</protein>
<comment type="similarity">
    <text evidence="2 7">Belongs to the glycosyl hydrolase 3 family.</text>
</comment>
<dbReference type="OrthoDB" id="9805821at2"/>
<dbReference type="Proteomes" id="UP000320643">
    <property type="component" value="Unassembled WGS sequence"/>
</dbReference>
<dbReference type="InterPro" id="IPR017853">
    <property type="entry name" value="GH"/>
</dbReference>
<dbReference type="Gene3D" id="3.40.50.1700">
    <property type="entry name" value="Glycoside hydrolase family 3 C-terminal domain"/>
    <property type="match status" value="1"/>
</dbReference>
<evidence type="ECO:0000256" key="6">
    <source>
        <dbReference type="ARBA" id="ARBA00023295"/>
    </source>
</evidence>
<proteinExistence type="inferred from homology"/>
<keyword evidence="5 7" id="KW-0378">Hydrolase</keyword>
<evidence type="ECO:0000313" key="11">
    <source>
        <dbReference type="Proteomes" id="UP000320643"/>
    </source>
</evidence>
<dbReference type="InterPro" id="IPR051915">
    <property type="entry name" value="Cellulose_Degrad_GH3"/>
</dbReference>
<dbReference type="RefSeq" id="WP_143374084.1">
    <property type="nucleotide sequence ID" value="NZ_VJVZ01000009.1"/>
</dbReference>
<evidence type="ECO:0000256" key="4">
    <source>
        <dbReference type="ARBA" id="ARBA00022729"/>
    </source>
</evidence>
<evidence type="ECO:0000256" key="2">
    <source>
        <dbReference type="ARBA" id="ARBA00005336"/>
    </source>
</evidence>
<feature type="domain" description="Fibronectin type III-like" evidence="9">
    <location>
        <begin position="684"/>
        <end position="753"/>
    </location>
</feature>
<evidence type="ECO:0000256" key="1">
    <source>
        <dbReference type="ARBA" id="ARBA00000448"/>
    </source>
</evidence>
<feature type="chain" id="PRO_5022008936" description="beta-glucosidase" evidence="8">
    <location>
        <begin position="23"/>
        <end position="765"/>
    </location>
</feature>
<evidence type="ECO:0000313" key="10">
    <source>
        <dbReference type="EMBL" id="TRW23370.1"/>
    </source>
</evidence>
<dbReference type="FunFam" id="3.20.20.300:FF:000005">
    <property type="entry name" value="Periplasmic beta-glucosidase"/>
    <property type="match status" value="1"/>
</dbReference>
<gene>
    <name evidence="10" type="primary">bglX</name>
    <name evidence="10" type="ORF">FMM05_14345</name>
</gene>
<dbReference type="InterPro" id="IPR002772">
    <property type="entry name" value="Glyco_hydro_3_C"/>
</dbReference>
<dbReference type="PROSITE" id="PS51257">
    <property type="entry name" value="PROKAR_LIPOPROTEIN"/>
    <property type="match status" value="1"/>
</dbReference>
<feature type="signal peptide" evidence="8">
    <location>
        <begin position="1"/>
        <end position="22"/>
    </location>
</feature>
<dbReference type="Pfam" id="PF14310">
    <property type="entry name" value="Fn3-like"/>
    <property type="match status" value="1"/>
</dbReference>
<evidence type="ECO:0000256" key="8">
    <source>
        <dbReference type="SAM" id="SignalP"/>
    </source>
</evidence>
<name>A0A552UYX8_9FLAO</name>
<keyword evidence="6 7" id="KW-0326">Glycosidase</keyword>
<dbReference type="Pfam" id="PF00933">
    <property type="entry name" value="Glyco_hydro_3"/>
    <property type="match status" value="1"/>
</dbReference>
<dbReference type="SUPFAM" id="SSF51445">
    <property type="entry name" value="(Trans)glycosidases"/>
    <property type="match status" value="1"/>
</dbReference>
<keyword evidence="4 8" id="KW-0732">Signal</keyword>
<evidence type="ECO:0000256" key="7">
    <source>
        <dbReference type="RuleBase" id="RU361161"/>
    </source>
</evidence>
<comment type="catalytic activity">
    <reaction evidence="1">
        <text>Hydrolysis of terminal, non-reducing beta-D-glucosyl residues with release of beta-D-glucose.</text>
        <dbReference type="EC" id="3.2.1.21"/>
    </reaction>
</comment>
<dbReference type="InterPro" id="IPR001764">
    <property type="entry name" value="Glyco_hydro_3_N"/>
</dbReference>
<dbReference type="GO" id="GO:0008422">
    <property type="term" value="F:beta-glucosidase activity"/>
    <property type="evidence" value="ECO:0007669"/>
    <property type="project" value="UniProtKB-EC"/>
</dbReference>
<dbReference type="PANTHER" id="PTHR30620">
    <property type="entry name" value="PERIPLASMIC BETA-GLUCOSIDASE-RELATED"/>
    <property type="match status" value="1"/>
</dbReference>
<dbReference type="NCBIfam" id="NF011678">
    <property type="entry name" value="PRK15098.1"/>
    <property type="match status" value="1"/>
</dbReference>
<dbReference type="InterPro" id="IPR013783">
    <property type="entry name" value="Ig-like_fold"/>
</dbReference>
<dbReference type="EC" id="3.2.1.21" evidence="3"/>
<accession>A0A552UYX8</accession>
<dbReference type="InterPro" id="IPR036962">
    <property type="entry name" value="Glyco_hydro_3_N_sf"/>
</dbReference>
<dbReference type="Gene3D" id="3.20.20.300">
    <property type="entry name" value="Glycoside hydrolase, family 3, N-terminal domain"/>
    <property type="match status" value="1"/>
</dbReference>
<evidence type="ECO:0000259" key="9">
    <source>
        <dbReference type="SMART" id="SM01217"/>
    </source>
</evidence>
<reference evidence="10 11" key="1">
    <citation type="submission" date="2019-07" db="EMBL/GenBank/DDBJ databases">
        <title>Flavobacterium sp. nov., isolated from glacier ice.</title>
        <authorList>
            <person name="Liu Q."/>
            <person name="Xin Y.-H."/>
        </authorList>
    </citation>
    <scope>NUCLEOTIDE SEQUENCE [LARGE SCALE GENOMIC DNA]</scope>
    <source>
        <strain evidence="10 11">ZT4R6</strain>
    </source>
</reference>
<dbReference type="InterPro" id="IPR019800">
    <property type="entry name" value="Glyco_hydro_3_AS"/>
</dbReference>
<dbReference type="EMBL" id="VJVZ01000009">
    <property type="protein sequence ID" value="TRW23370.1"/>
    <property type="molecule type" value="Genomic_DNA"/>
</dbReference>
<dbReference type="SMART" id="SM01217">
    <property type="entry name" value="Fn3_like"/>
    <property type="match status" value="1"/>
</dbReference>
<dbReference type="FunFam" id="2.60.40.10:FF:000495">
    <property type="entry name" value="Periplasmic beta-glucosidase"/>
    <property type="match status" value="1"/>
</dbReference>
<evidence type="ECO:0000256" key="3">
    <source>
        <dbReference type="ARBA" id="ARBA00012744"/>
    </source>
</evidence>
<keyword evidence="11" id="KW-1185">Reference proteome</keyword>
<dbReference type="GO" id="GO:0009251">
    <property type="term" value="P:glucan catabolic process"/>
    <property type="evidence" value="ECO:0007669"/>
    <property type="project" value="TreeGrafter"/>
</dbReference>
<dbReference type="AlphaFoldDB" id="A0A552UYX8"/>
<evidence type="ECO:0000256" key="5">
    <source>
        <dbReference type="ARBA" id="ARBA00022801"/>
    </source>
</evidence>
<dbReference type="InterPro" id="IPR036881">
    <property type="entry name" value="Glyco_hydro_3_C_sf"/>
</dbReference>
<dbReference type="Gene3D" id="2.60.40.10">
    <property type="entry name" value="Immunoglobulins"/>
    <property type="match status" value="1"/>
</dbReference>
<comment type="caution">
    <text evidence="10">The sequence shown here is derived from an EMBL/GenBank/DDBJ whole genome shotgun (WGS) entry which is preliminary data.</text>
</comment>
<dbReference type="PANTHER" id="PTHR30620:SF16">
    <property type="entry name" value="LYSOSOMAL BETA GLUCOSIDASE"/>
    <property type="match status" value="1"/>
</dbReference>
<dbReference type="InterPro" id="IPR026891">
    <property type="entry name" value="Fn3-like"/>
</dbReference>
<dbReference type="PRINTS" id="PR00133">
    <property type="entry name" value="GLHYDRLASE3"/>
</dbReference>